<dbReference type="AlphaFoldDB" id="A0A2I7KG71"/>
<reference evidence="1 2" key="1">
    <citation type="journal article" date="2017" name="Front. Microbiol.">
        <title>Phaeobacter piscinae sp. nov., a species of the Roseobacter group and potential aquaculture probiont.</title>
        <authorList>
            <person name="Sonnenschein E.C."/>
            <person name="Phippen C.B.W."/>
            <person name="Nielsen K.F."/>
            <person name="Mateiu R.V."/>
            <person name="Melchiorsen J."/>
            <person name="Gram L."/>
            <person name="Overmann J."/>
            <person name="Freese H.M."/>
        </authorList>
    </citation>
    <scope>NUCLEOTIDE SEQUENCE [LARGE SCALE GENOMIC DNA]</scope>
    <source>
        <strain evidence="1 2">P88</strain>
        <plasmid evidence="2">pp88_c</plasmid>
    </source>
</reference>
<accession>A0A2I7KG71</accession>
<dbReference type="Proteomes" id="UP000236447">
    <property type="component" value="Plasmid pP88_c"/>
</dbReference>
<dbReference type="EMBL" id="CP010728">
    <property type="protein sequence ID" value="AUR01598.1"/>
    <property type="molecule type" value="Genomic_DNA"/>
</dbReference>
<reference evidence="1 2" key="2">
    <citation type="journal article" date="2017" name="Genome Biol. Evol.">
        <title>Trajectories and Drivers of Genome Evolution in Surface-Associated Marine Phaeobacter.</title>
        <authorList>
            <person name="Freese H.M."/>
            <person name="Sikorski J."/>
            <person name="Bunk B."/>
            <person name="Scheuner C."/>
            <person name="Meier-Kolthoff J.P."/>
            <person name="Sproer C."/>
            <person name="Gram L."/>
            <person name="Overmann J."/>
        </authorList>
    </citation>
    <scope>NUCLEOTIDE SEQUENCE [LARGE SCALE GENOMIC DNA]</scope>
    <source>
        <strain evidence="1 2">P88</strain>
        <plasmid evidence="2">pp88_c</plasmid>
    </source>
</reference>
<evidence type="ECO:0000313" key="1">
    <source>
        <dbReference type="EMBL" id="AUR01598.1"/>
    </source>
</evidence>
<proteinExistence type="predicted"/>
<evidence type="ECO:0000313" key="2">
    <source>
        <dbReference type="Proteomes" id="UP000236447"/>
    </source>
</evidence>
<keyword evidence="1" id="KW-0614">Plasmid</keyword>
<sequence>MDVRIVVETTFEDGETQRRNIGRLCRASDNQEVESLGLRLDEAKEF</sequence>
<gene>
    <name evidence="1" type="ORF">PhaeoP88_04286</name>
</gene>
<geneLocation type="plasmid" evidence="2">
    <name>pp88_c</name>
</geneLocation>
<name>A0A2I7KG71_9RHOB</name>
<protein>
    <submittedName>
        <fullName evidence="1">Uncharacterized protein</fullName>
    </submittedName>
</protein>
<organism evidence="1 2">
    <name type="scientific">Phaeobacter inhibens</name>
    <dbReference type="NCBI Taxonomy" id="221822"/>
    <lineage>
        <taxon>Bacteria</taxon>
        <taxon>Pseudomonadati</taxon>
        <taxon>Pseudomonadota</taxon>
        <taxon>Alphaproteobacteria</taxon>
        <taxon>Rhodobacterales</taxon>
        <taxon>Roseobacteraceae</taxon>
        <taxon>Phaeobacter</taxon>
    </lineage>
</organism>